<dbReference type="InterPro" id="IPR043136">
    <property type="entry name" value="B30.2/SPRY_sf"/>
</dbReference>
<evidence type="ECO:0000313" key="3">
    <source>
        <dbReference type="Proteomes" id="UP001281761"/>
    </source>
</evidence>
<comment type="caution">
    <text evidence="2">The sequence shown here is derived from an EMBL/GenBank/DDBJ whole genome shotgun (WGS) entry which is preliminary data.</text>
</comment>
<organism evidence="2 3">
    <name type="scientific">Blattamonas nauphoetae</name>
    <dbReference type="NCBI Taxonomy" id="2049346"/>
    <lineage>
        <taxon>Eukaryota</taxon>
        <taxon>Metamonada</taxon>
        <taxon>Preaxostyla</taxon>
        <taxon>Oxymonadida</taxon>
        <taxon>Blattamonas</taxon>
    </lineage>
</organism>
<dbReference type="Proteomes" id="UP001281761">
    <property type="component" value="Unassembled WGS sequence"/>
</dbReference>
<dbReference type="EMBL" id="JARBJD010000106">
    <property type="protein sequence ID" value="KAK2952268.1"/>
    <property type="molecule type" value="Genomic_DNA"/>
</dbReference>
<evidence type="ECO:0000313" key="2">
    <source>
        <dbReference type="EMBL" id="KAK2952268.1"/>
    </source>
</evidence>
<feature type="region of interest" description="Disordered" evidence="1">
    <location>
        <begin position="251"/>
        <end position="283"/>
    </location>
</feature>
<dbReference type="Gene3D" id="2.60.120.920">
    <property type="match status" value="1"/>
</dbReference>
<protein>
    <submittedName>
        <fullName evidence="2">Uncharacterized protein</fullName>
    </submittedName>
</protein>
<gene>
    <name evidence="2" type="ORF">BLNAU_12827</name>
</gene>
<reference evidence="2 3" key="1">
    <citation type="journal article" date="2022" name="bioRxiv">
        <title>Genomics of Preaxostyla Flagellates Illuminates Evolutionary Transitions and the Path Towards Mitochondrial Loss.</title>
        <authorList>
            <person name="Novak L.V.F."/>
            <person name="Treitli S.C."/>
            <person name="Pyrih J."/>
            <person name="Halakuc P."/>
            <person name="Pipaliya S.V."/>
            <person name="Vacek V."/>
            <person name="Brzon O."/>
            <person name="Soukal P."/>
            <person name="Eme L."/>
            <person name="Dacks J.B."/>
            <person name="Karnkowska A."/>
            <person name="Elias M."/>
            <person name="Hampl V."/>
        </authorList>
    </citation>
    <scope>NUCLEOTIDE SEQUENCE [LARGE SCALE GENOMIC DNA]</scope>
    <source>
        <strain evidence="2">NAU3</strain>
        <tissue evidence="2">Gut</tissue>
    </source>
</reference>
<keyword evidence="3" id="KW-1185">Reference proteome</keyword>
<accession>A0ABQ9XIL6</accession>
<proteinExistence type="predicted"/>
<evidence type="ECO:0000256" key="1">
    <source>
        <dbReference type="SAM" id="MobiDB-lite"/>
    </source>
</evidence>
<sequence>MQVGLDISNYCSSSLTNPHPPTPLLTLPPLTFTDPSHFSIDHNTVTRTEFGRNNYGGFASGSAHLSDPFTSGIVSITISILSNGCRDLTFGLMDSNNPIPKISEVFGLNIKNSVCFCRNGQIWVNTPSSSRGERCSPDLYTGACVRMEVDLDSTPRTVQFFVNGETMKCYVFGADLKVYTQICYYSCYLTNGSWVDQSLFNDTTNNCSIRHGVVTKCGEEELKEGEWRVDGTNQSEIGLCLNTLFPVAADPETETPLTDEGEEELVGRTGSQNTRPATLLPSE</sequence>
<feature type="compositionally biased region" description="Acidic residues" evidence="1">
    <location>
        <begin position="251"/>
        <end position="264"/>
    </location>
</feature>
<name>A0ABQ9XIL6_9EUKA</name>